<dbReference type="OrthoDB" id="5429442at2759"/>
<reference evidence="2" key="1">
    <citation type="submission" date="2016-03" db="EMBL/GenBank/DDBJ databases">
        <title>Draft genome sequence of Rosellinia necatrix.</title>
        <authorList>
            <person name="Kanematsu S."/>
        </authorList>
    </citation>
    <scope>NUCLEOTIDE SEQUENCE [LARGE SCALE GENOMIC DNA]</scope>
    <source>
        <strain evidence="2">W97</strain>
    </source>
</reference>
<dbReference type="EMBL" id="DF977476">
    <property type="protein sequence ID" value="GAP91516.1"/>
    <property type="molecule type" value="Genomic_DNA"/>
</dbReference>
<name>A0A1W2TSK2_ROSNE</name>
<evidence type="ECO:0000313" key="2">
    <source>
        <dbReference type="EMBL" id="GAP91516.1"/>
    </source>
</evidence>
<gene>
    <name evidence="2" type="ORF">SAMD00023353_3101260</name>
</gene>
<keyword evidence="3" id="KW-1185">Reference proteome</keyword>
<sequence length="592" mass="67196">MSDADVQSRLTVTTKTGGSEYYDQVLAMSAHIVNNGWEQLWETYEDPQDEKITLKRIDIENDDLGYIHAETLPCRITFEGTNHSGLSVYYFIRFKSGTLQNAKGTLPKGLDMTGWCICVNVKIGEQKKSEMTKEQIKYIEDNYSVPGDYSIARLFADLTSAYFDSLDADRSTFGTGEDGKPITYDQWLDQYDEDYSTSFYAFMSTWKRTMKSKGYSTLGVKVVIPSMQEQDPLDPTYPPTAMLHQGFQYKNDQTDKTTAADYNCLLYCEQLMNRDLPQQSFIADGGNWCYPEYQSNPAVQGTFAISSQIFFERVNGLREHMRPLAALSEISLQDVTIFDWGGRQHLFDVGHNPAHEDPNDNYFLAKKDDQNHRYIWTRTWTKNKGTMEDIYYYCTHTSVQSVTIGWEPGSSRINVAGKTTYSYESSDWTNATMTERQAILSESYTASWEAPILMSTDDEGRLTLKLEKEPQDTKVSMVQDYSTEDPPGAWSRQNTPDGYEHDIETALQSALVTVEANLALIFQTTGQWVYPGNGVLYYRNPMFNNTGDVLAVAEYKSLTSKAEVPGPHPGATLSKYPKTKPNVKVLSSKRDE</sequence>
<dbReference type="AlphaFoldDB" id="A0A1W2TSK2"/>
<evidence type="ECO:0000256" key="1">
    <source>
        <dbReference type="SAM" id="MobiDB-lite"/>
    </source>
</evidence>
<protein>
    <submittedName>
        <fullName evidence="2">Uncharacterized protein</fullName>
    </submittedName>
</protein>
<accession>A0A1W2TSK2</accession>
<feature type="region of interest" description="Disordered" evidence="1">
    <location>
        <begin position="560"/>
        <end position="592"/>
    </location>
</feature>
<dbReference type="Proteomes" id="UP000054516">
    <property type="component" value="Unassembled WGS sequence"/>
</dbReference>
<organism evidence="2">
    <name type="scientific">Rosellinia necatrix</name>
    <name type="common">White root-rot fungus</name>
    <dbReference type="NCBI Taxonomy" id="77044"/>
    <lineage>
        <taxon>Eukaryota</taxon>
        <taxon>Fungi</taxon>
        <taxon>Dikarya</taxon>
        <taxon>Ascomycota</taxon>
        <taxon>Pezizomycotina</taxon>
        <taxon>Sordariomycetes</taxon>
        <taxon>Xylariomycetidae</taxon>
        <taxon>Xylariales</taxon>
        <taxon>Xylariaceae</taxon>
        <taxon>Rosellinia</taxon>
    </lineage>
</organism>
<evidence type="ECO:0000313" key="3">
    <source>
        <dbReference type="Proteomes" id="UP000054516"/>
    </source>
</evidence>
<feature type="region of interest" description="Disordered" evidence="1">
    <location>
        <begin position="473"/>
        <end position="495"/>
    </location>
</feature>
<proteinExistence type="predicted"/>
<dbReference type="OMA" id="NKWDYES"/>